<organism evidence="2 3">
    <name type="scientific">Octopus sinensis</name>
    <name type="common">East Asian common octopus</name>
    <dbReference type="NCBI Taxonomy" id="2607531"/>
    <lineage>
        <taxon>Eukaryota</taxon>
        <taxon>Metazoa</taxon>
        <taxon>Spiralia</taxon>
        <taxon>Lophotrochozoa</taxon>
        <taxon>Mollusca</taxon>
        <taxon>Cephalopoda</taxon>
        <taxon>Coleoidea</taxon>
        <taxon>Octopodiformes</taxon>
        <taxon>Octopoda</taxon>
        <taxon>Incirrata</taxon>
        <taxon>Octopodidae</taxon>
        <taxon>Octopus</taxon>
    </lineage>
</organism>
<keyword evidence="1" id="KW-0732">Signal</keyword>
<keyword evidence="2" id="KW-1185">Reference proteome</keyword>
<dbReference type="SUPFAM" id="SSF57501">
    <property type="entry name" value="Cystine-knot cytokines"/>
    <property type="match status" value="1"/>
</dbReference>
<evidence type="ECO:0000313" key="2">
    <source>
        <dbReference type="Proteomes" id="UP000515154"/>
    </source>
</evidence>
<evidence type="ECO:0000313" key="3">
    <source>
        <dbReference type="RefSeq" id="XP_029640776.1"/>
    </source>
</evidence>
<dbReference type="KEGG" id="osn:115215658"/>
<reference evidence="3" key="1">
    <citation type="submission" date="2025-08" db="UniProtKB">
        <authorList>
            <consortium name="RefSeq"/>
        </authorList>
    </citation>
    <scope>IDENTIFICATION</scope>
</reference>
<dbReference type="AlphaFoldDB" id="A0A6P7SS58"/>
<dbReference type="Proteomes" id="UP000515154">
    <property type="component" value="Linkage group LG9"/>
</dbReference>
<name>A0A6P7SS58_9MOLL</name>
<feature type="chain" id="PRO_5027879492" evidence="1">
    <location>
        <begin position="19"/>
        <end position="145"/>
    </location>
</feature>
<accession>A0A6P7SS58</accession>
<feature type="signal peptide" evidence="1">
    <location>
        <begin position="1"/>
        <end position="18"/>
    </location>
</feature>
<sequence length="145" mass="16291">MALLMVQIICILIVAISGLNVWNDTTSCLSSSSYNKYLGAFNHLEGNEHLPCETRYFVYTKETINNTDSKIKYLAEINKTFQEIKVGKCKKGNGRTCVQKYKNISVLVANTKTNLEAGSSLPADVIFDKAQVDSHCQSRDKKFRD</sequence>
<evidence type="ECO:0000256" key="1">
    <source>
        <dbReference type="SAM" id="SignalP"/>
    </source>
</evidence>
<dbReference type="RefSeq" id="XP_029640776.1">
    <property type="nucleotide sequence ID" value="XM_029784916.2"/>
</dbReference>
<proteinExistence type="predicted"/>
<gene>
    <name evidence="3" type="primary">LOC115215658</name>
</gene>
<protein>
    <submittedName>
        <fullName evidence="3">Uncharacterized protein LOC115215658</fullName>
    </submittedName>
</protein>
<dbReference type="InterPro" id="IPR029034">
    <property type="entry name" value="Cystine-knot_cytokine"/>
</dbReference>